<dbReference type="AlphaFoldDB" id="A0AAW0G0A9"/>
<feature type="region of interest" description="Disordered" evidence="1">
    <location>
        <begin position="1"/>
        <end position="41"/>
    </location>
</feature>
<feature type="compositionally biased region" description="Polar residues" evidence="1">
    <location>
        <begin position="29"/>
        <end position="41"/>
    </location>
</feature>
<evidence type="ECO:0008006" key="4">
    <source>
        <dbReference type="Google" id="ProtNLM"/>
    </source>
</evidence>
<sequence length="386" mass="43336">MPPRRKRAKTAVSTEGPSPDKLSPKATPYQESANANETALSNDGLNDTGLLRLPVELFDMIFETLWQSCRDCEDVTREAVLRNFAYLDSTYATKQDTLRSLSQVCRTLRAHFLPLLWEHVYACVVRREGGASHKILGERLQKLSKGLLKTPDVAQYVRVFSVSITKYQASSILATWADCLEILPNLHTVQIMCASALITTSLKKTFEDRKFPQIRTIVLPDCAHNFLRACPEVTEVICNEKDGGKLVTAIASSCKKVEVVQDILPEPAILKRLLRATPRLREYRIDCCGSRHSDPWRDCVSPDLLRGLSAFNDLAVLSVTISTEDSDSSPLVHTTEDHVRSAKIALRDTKLQGPKRLCVNYSFYDRTASRNAPGYWTVIRTETHNV</sequence>
<organism evidence="2 3">
    <name type="scientific">Cerrena zonata</name>
    <dbReference type="NCBI Taxonomy" id="2478898"/>
    <lineage>
        <taxon>Eukaryota</taxon>
        <taxon>Fungi</taxon>
        <taxon>Dikarya</taxon>
        <taxon>Basidiomycota</taxon>
        <taxon>Agaricomycotina</taxon>
        <taxon>Agaricomycetes</taxon>
        <taxon>Polyporales</taxon>
        <taxon>Cerrenaceae</taxon>
        <taxon>Cerrena</taxon>
    </lineage>
</organism>
<gene>
    <name evidence="2" type="ORF">QCA50_009661</name>
</gene>
<name>A0AAW0G0A9_9APHY</name>
<evidence type="ECO:0000313" key="3">
    <source>
        <dbReference type="Proteomes" id="UP001385951"/>
    </source>
</evidence>
<evidence type="ECO:0000256" key="1">
    <source>
        <dbReference type="SAM" id="MobiDB-lite"/>
    </source>
</evidence>
<proteinExistence type="predicted"/>
<protein>
    <recommendedName>
        <fullName evidence="4">F-box domain-containing protein</fullName>
    </recommendedName>
</protein>
<reference evidence="2 3" key="1">
    <citation type="submission" date="2022-09" db="EMBL/GenBank/DDBJ databases">
        <authorList>
            <person name="Palmer J.M."/>
        </authorList>
    </citation>
    <scope>NUCLEOTIDE SEQUENCE [LARGE SCALE GENOMIC DNA]</scope>
    <source>
        <strain evidence="2 3">DSM 7382</strain>
    </source>
</reference>
<evidence type="ECO:0000313" key="2">
    <source>
        <dbReference type="EMBL" id="KAK7687158.1"/>
    </source>
</evidence>
<dbReference type="EMBL" id="JASBNA010000014">
    <property type="protein sequence ID" value="KAK7687158.1"/>
    <property type="molecule type" value="Genomic_DNA"/>
</dbReference>
<accession>A0AAW0G0A9</accession>
<keyword evidence="3" id="KW-1185">Reference proteome</keyword>
<comment type="caution">
    <text evidence="2">The sequence shown here is derived from an EMBL/GenBank/DDBJ whole genome shotgun (WGS) entry which is preliminary data.</text>
</comment>
<dbReference type="Proteomes" id="UP001385951">
    <property type="component" value="Unassembled WGS sequence"/>
</dbReference>